<name>A0ABM1RMI6_CAMSA</name>
<keyword evidence="1" id="KW-1185">Reference proteome</keyword>
<accession>A0ABM1RMI6</accession>
<evidence type="ECO:0000313" key="1">
    <source>
        <dbReference type="Proteomes" id="UP000694864"/>
    </source>
</evidence>
<dbReference type="PANTHER" id="PTHR10492:SF90">
    <property type="entry name" value="ATP-DEPENDENT DNA HELICASE"/>
    <property type="match status" value="1"/>
</dbReference>
<dbReference type="RefSeq" id="XP_019100224.1">
    <property type="nucleotide sequence ID" value="XM_019244679.1"/>
</dbReference>
<reference evidence="1" key="1">
    <citation type="journal article" date="2014" name="Nat. Commun.">
        <title>The emerging biofuel crop Camelina sativa retains a highly undifferentiated hexaploid genome structure.</title>
        <authorList>
            <person name="Kagale S."/>
            <person name="Koh C."/>
            <person name="Nixon J."/>
            <person name="Bollina V."/>
            <person name="Clarke W.E."/>
            <person name="Tuteja R."/>
            <person name="Spillane C."/>
            <person name="Robinson S.J."/>
            <person name="Links M.G."/>
            <person name="Clarke C."/>
            <person name="Higgins E.E."/>
            <person name="Huebert T."/>
            <person name="Sharpe A.G."/>
            <person name="Parkin I.A."/>
        </authorList>
    </citation>
    <scope>NUCLEOTIDE SEQUENCE [LARGE SCALE GENOMIC DNA]</scope>
    <source>
        <strain evidence="1">cv. DH55</strain>
    </source>
</reference>
<reference evidence="2" key="2">
    <citation type="submission" date="2025-08" db="UniProtKB">
        <authorList>
            <consortium name="RefSeq"/>
        </authorList>
    </citation>
    <scope>IDENTIFICATION</scope>
    <source>
        <tissue evidence="2">Leaf</tissue>
    </source>
</reference>
<proteinExistence type="predicted"/>
<gene>
    <name evidence="2" type="primary">LOC104783899</name>
</gene>
<dbReference type="Proteomes" id="UP000694864">
    <property type="component" value="Chromosome 4"/>
</dbReference>
<sequence length="390" mass="45982">MKGQTRLDNRYVVPHNLDILKKYKAHINVEWCNKSSAIKYLFKYITKGVDRATFIIQKGTSDNIQGSGNGSEPKPRNEINEYLDCRYLSACEAMWRIFKFNIHHHNPVVQRLPLHLLGEQCTVFGEKEKLPSVEIRYGHGRTMFTEYFEMNKICEVARKLKYVQMPLEFLWDSDNKMYRRRKQRGNVGMVVNIHPTAGDLYYLRIMLNDVKGATSFDDLKTVGGVLHETFKAACYARGLIDGDKEWHEAMDEASQWATSYLLRSLFVLILIYCEVSQPLKVWNHCWEYMADDILRKQQRVLNFPILELKPEELKQYTLIEIETLLRQHERSLTDYPEMPQPEKTILEELKNSLLQQEFQFNIQKEKASHDELFRKLNHEQKKVTMMCSSL</sequence>
<dbReference type="GeneID" id="104783899"/>
<dbReference type="PANTHER" id="PTHR10492">
    <property type="match status" value="1"/>
</dbReference>
<organism evidence="1 2">
    <name type="scientific">Camelina sativa</name>
    <name type="common">False flax</name>
    <name type="synonym">Myagrum sativum</name>
    <dbReference type="NCBI Taxonomy" id="90675"/>
    <lineage>
        <taxon>Eukaryota</taxon>
        <taxon>Viridiplantae</taxon>
        <taxon>Streptophyta</taxon>
        <taxon>Embryophyta</taxon>
        <taxon>Tracheophyta</taxon>
        <taxon>Spermatophyta</taxon>
        <taxon>Magnoliopsida</taxon>
        <taxon>eudicotyledons</taxon>
        <taxon>Gunneridae</taxon>
        <taxon>Pentapetalae</taxon>
        <taxon>rosids</taxon>
        <taxon>malvids</taxon>
        <taxon>Brassicales</taxon>
        <taxon>Brassicaceae</taxon>
        <taxon>Camelineae</taxon>
        <taxon>Camelina</taxon>
    </lineage>
</organism>
<evidence type="ECO:0000313" key="2">
    <source>
        <dbReference type="RefSeq" id="XP_019100224.1"/>
    </source>
</evidence>
<protein>
    <submittedName>
        <fullName evidence="2">Uncharacterized protein LOC104783899</fullName>
    </submittedName>
</protein>